<dbReference type="PANTHER" id="PTHR38042">
    <property type="entry name" value="UROPORPHYRINOGEN-III SYNTHASE, CHLOROPLASTIC"/>
    <property type="match status" value="1"/>
</dbReference>
<dbReference type="Gene3D" id="3.40.50.10090">
    <property type="match status" value="2"/>
</dbReference>
<dbReference type="InterPro" id="IPR003754">
    <property type="entry name" value="4pyrrol_synth_uPrphyn_synth"/>
</dbReference>
<feature type="region of interest" description="Disordered" evidence="8">
    <location>
        <begin position="407"/>
        <end position="426"/>
    </location>
</feature>
<dbReference type="EMBL" id="JARYMX010000060">
    <property type="protein sequence ID" value="KAJ9536115.1"/>
    <property type="molecule type" value="Genomic_DNA"/>
</dbReference>
<evidence type="ECO:0000256" key="9">
    <source>
        <dbReference type="SAM" id="Phobius"/>
    </source>
</evidence>
<dbReference type="PANTHER" id="PTHR38042:SF1">
    <property type="entry name" value="UROPORPHYRINOGEN-III SYNTHASE, CHLOROPLASTIC"/>
    <property type="match status" value="1"/>
</dbReference>
<comment type="similarity">
    <text evidence="2 7">Belongs to the uroporphyrinogen-III synthase family.</text>
</comment>
<keyword evidence="5 7" id="KW-0627">Porphyrin biosynthesis</keyword>
<keyword evidence="12" id="KW-1185">Reference proteome</keyword>
<evidence type="ECO:0000313" key="12">
    <source>
        <dbReference type="Proteomes" id="UP001172457"/>
    </source>
</evidence>
<dbReference type="SUPFAM" id="SSF69618">
    <property type="entry name" value="HemD-like"/>
    <property type="match status" value="1"/>
</dbReference>
<dbReference type="EC" id="4.2.1.75" evidence="3 7"/>
<evidence type="ECO:0000256" key="1">
    <source>
        <dbReference type="ARBA" id="ARBA00004772"/>
    </source>
</evidence>
<gene>
    <name evidence="11" type="ORF">OSB04_un000709</name>
</gene>
<dbReference type="CDD" id="cd06578">
    <property type="entry name" value="HemD"/>
    <property type="match status" value="1"/>
</dbReference>
<feature type="domain" description="Tetrapyrrole biosynthesis uroporphyrinogen III synthase" evidence="10">
    <location>
        <begin position="65"/>
        <end position="287"/>
    </location>
</feature>
<dbReference type="GO" id="GO:0006780">
    <property type="term" value="P:uroporphyrinogen III biosynthetic process"/>
    <property type="evidence" value="ECO:0007669"/>
    <property type="project" value="UniProtKB-UniRule"/>
</dbReference>
<evidence type="ECO:0000256" key="8">
    <source>
        <dbReference type="SAM" id="MobiDB-lite"/>
    </source>
</evidence>
<evidence type="ECO:0000256" key="4">
    <source>
        <dbReference type="ARBA" id="ARBA00023239"/>
    </source>
</evidence>
<accession>A0AA38S4J4</accession>
<dbReference type="AlphaFoldDB" id="A0AA38S4J4"/>
<feature type="region of interest" description="Disordered" evidence="8">
    <location>
        <begin position="1"/>
        <end position="21"/>
    </location>
</feature>
<dbReference type="GO" id="GO:0004852">
    <property type="term" value="F:uroporphyrinogen-III synthase activity"/>
    <property type="evidence" value="ECO:0007669"/>
    <property type="project" value="UniProtKB-UniRule"/>
</dbReference>
<keyword evidence="4 7" id="KW-0456">Lyase</keyword>
<dbReference type="GO" id="GO:0006782">
    <property type="term" value="P:protoporphyrinogen IX biosynthetic process"/>
    <property type="evidence" value="ECO:0007669"/>
    <property type="project" value="UniProtKB-UniRule"/>
</dbReference>
<evidence type="ECO:0000256" key="6">
    <source>
        <dbReference type="ARBA" id="ARBA00048617"/>
    </source>
</evidence>
<sequence>MNLSKLSLSTTTLSPPSSLQQLPHRRRQFLDVRASSSSSSPATISVANSNRRVVVTRERGKNGKLIKALAAHGINCLELPLIQHTHLSDMDRLSALLTATTFDWIIITSPEAALVFLDSWKAAGSPSCKVAVVGAGTASIFDEATVSSKQLIDVAFVPSKATGEVLASELPKDGDEICSVLYPASAKASHDIEEGLSKRGFQVIRLNTYTTGTVQHVDQMIFEQALSASVVTFASPSAIRAWVNLLPESERWGGSVACIGETTARAAKRRGLRNVYYPSNPGIEGWVDIASTFPLFRFLLLVHINKRGGNFLEITTRSKQQKSRDLFPTMSSCHSFCCKMNEAVEDEKLRRDRFSNLHIFFVVVAIAVFFCFQLYVENKVVVGQGLVKQKDSGLGGLAVDKYLTSGHKDQDQETNESVLQSTDPVH</sequence>
<comment type="pathway">
    <text evidence="1 7">Porphyrin-containing compound metabolism; protoporphyrin-IX biosynthesis; coproporphyrinogen-III from 5-aminolevulinate: step 3/4.</text>
</comment>
<dbReference type="GO" id="GO:0009507">
    <property type="term" value="C:chloroplast"/>
    <property type="evidence" value="ECO:0007669"/>
    <property type="project" value="TreeGrafter"/>
</dbReference>
<evidence type="ECO:0000256" key="7">
    <source>
        <dbReference type="RuleBase" id="RU366031"/>
    </source>
</evidence>
<comment type="caution">
    <text evidence="11">The sequence shown here is derived from an EMBL/GenBank/DDBJ whole genome shotgun (WGS) entry which is preliminary data.</text>
</comment>
<dbReference type="InterPro" id="IPR036108">
    <property type="entry name" value="4pyrrol_syn_uPrphyn_synt_sf"/>
</dbReference>
<evidence type="ECO:0000256" key="2">
    <source>
        <dbReference type="ARBA" id="ARBA00008133"/>
    </source>
</evidence>
<comment type="function">
    <text evidence="7">Catalyzes cyclization of the linear tetrapyrrole, hydroxymethylbilane, to the macrocyclic uroporphyrinogen III.</text>
</comment>
<evidence type="ECO:0000259" key="10">
    <source>
        <dbReference type="Pfam" id="PF02602"/>
    </source>
</evidence>
<evidence type="ECO:0000256" key="3">
    <source>
        <dbReference type="ARBA" id="ARBA00013109"/>
    </source>
</evidence>
<feature type="compositionally biased region" description="Polar residues" evidence="8">
    <location>
        <begin position="415"/>
        <end position="426"/>
    </location>
</feature>
<keyword evidence="9" id="KW-1133">Transmembrane helix</keyword>
<dbReference type="InterPro" id="IPR039793">
    <property type="entry name" value="UROS/Hem4"/>
</dbReference>
<name>A0AA38S4J4_9ASTR</name>
<organism evidence="11 12">
    <name type="scientific">Centaurea solstitialis</name>
    <name type="common">yellow star-thistle</name>
    <dbReference type="NCBI Taxonomy" id="347529"/>
    <lineage>
        <taxon>Eukaryota</taxon>
        <taxon>Viridiplantae</taxon>
        <taxon>Streptophyta</taxon>
        <taxon>Embryophyta</taxon>
        <taxon>Tracheophyta</taxon>
        <taxon>Spermatophyta</taxon>
        <taxon>Magnoliopsida</taxon>
        <taxon>eudicotyledons</taxon>
        <taxon>Gunneridae</taxon>
        <taxon>Pentapetalae</taxon>
        <taxon>asterids</taxon>
        <taxon>campanulids</taxon>
        <taxon>Asterales</taxon>
        <taxon>Asteraceae</taxon>
        <taxon>Carduoideae</taxon>
        <taxon>Cardueae</taxon>
        <taxon>Centaureinae</taxon>
        <taxon>Centaurea</taxon>
    </lineage>
</organism>
<protein>
    <recommendedName>
        <fullName evidence="3 7">Uroporphyrinogen-III synthase</fullName>
        <ecNumber evidence="3 7">4.2.1.75</ecNumber>
    </recommendedName>
</protein>
<proteinExistence type="inferred from homology"/>
<dbReference type="Proteomes" id="UP001172457">
    <property type="component" value="Unassembled WGS sequence"/>
</dbReference>
<evidence type="ECO:0000313" key="11">
    <source>
        <dbReference type="EMBL" id="KAJ9536115.1"/>
    </source>
</evidence>
<evidence type="ECO:0000256" key="5">
    <source>
        <dbReference type="ARBA" id="ARBA00023244"/>
    </source>
</evidence>
<dbReference type="FunFam" id="3.40.50.10090:FF:000009">
    <property type="entry name" value="Uroporphyrinogen-III synthase, chloroplastic"/>
    <property type="match status" value="1"/>
</dbReference>
<keyword evidence="9" id="KW-0472">Membrane</keyword>
<dbReference type="Pfam" id="PF02602">
    <property type="entry name" value="HEM4"/>
    <property type="match status" value="1"/>
</dbReference>
<keyword evidence="9" id="KW-0812">Transmembrane</keyword>
<feature type="transmembrane region" description="Helical" evidence="9">
    <location>
        <begin position="357"/>
        <end position="376"/>
    </location>
</feature>
<comment type="catalytic activity">
    <reaction evidence="6 7">
        <text>hydroxymethylbilane = uroporphyrinogen III + H2O</text>
        <dbReference type="Rhea" id="RHEA:18965"/>
        <dbReference type="ChEBI" id="CHEBI:15377"/>
        <dbReference type="ChEBI" id="CHEBI:57308"/>
        <dbReference type="ChEBI" id="CHEBI:57845"/>
        <dbReference type="EC" id="4.2.1.75"/>
    </reaction>
</comment>
<reference evidence="11" key="1">
    <citation type="submission" date="2023-03" db="EMBL/GenBank/DDBJ databases">
        <title>Chromosome-scale reference genome and RAD-based genetic map of yellow starthistle (Centaurea solstitialis) reveal putative structural variation and QTLs associated with invader traits.</title>
        <authorList>
            <person name="Reatini B."/>
            <person name="Cang F.A."/>
            <person name="Jiang Q."/>
            <person name="Mckibben M.T.W."/>
            <person name="Barker M.S."/>
            <person name="Rieseberg L.H."/>
            <person name="Dlugosch K.M."/>
        </authorList>
    </citation>
    <scope>NUCLEOTIDE SEQUENCE</scope>
    <source>
        <strain evidence="11">CAN-66</strain>
        <tissue evidence="11">Leaf</tissue>
    </source>
</reference>